<proteinExistence type="predicted"/>
<reference evidence="2" key="1">
    <citation type="submission" date="2020-11" db="EMBL/GenBank/DDBJ databases">
        <title>Isolation and identification of active actinomycetes.</title>
        <authorList>
            <person name="Yu B."/>
        </authorList>
    </citation>
    <scope>NUCLEOTIDE SEQUENCE</scope>
    <source>
        <strain evidence="2">NEAU-YB345</strain>
    </source>
</reference>
<evidence type="ECO:0000313" key="2">
    <source>
        <dbReference type="EMBL" id="MBF9073747.1"/>
    </source>
</evidence>
<gene>
    <name evidence="2" type="ORF">I2501_37615</name>
</gene>
<comment type="caution">
    <text evidence="2">The sequence shown here is derived from an EMBL/GenBank/DDBJ whole genome shotgun (WGS) entry which is preliminary data.</text>
</comment>
<sequence length="168" mass="18786">MSAYEPMPFHLETERLVLELGTEADAEELCALVGERDGDGTTVERARAYIAEARVEAAKNGFTLLHIRRREEGDFIGYCGLLIGRGSLEEPEIGYELFKRVHGNGYATEAARVVVEAAAATGRERLWATVGGWNAPSFRVLEKVGFERDRVTLDEQGRDRVWMTRTLP</sequence>
<dbReference type="AlphaFoldDB" id="A0A931BCL1"/>
<dbReference type="InterPro" id="IPR000182">
    <property type="entry name" value="GNAT_dom"/>
</dbReference>
<accession>A0A931BCL1</accession>
<organism evidence="2 3">
    <name type="scientific">Streptacidiphilus fuscans</name>
    <dbReference type="NCBI Taxonomy" id="2789292"/>
    <lineage>
        <taxon>Bacteria</taxon>
        <taxon>Bacillati</taxon>
        <taxon>Actinomycetota</taxon>
        <taxon>Actinomycetes</taxon>
        <taxon>Kitasatosporales</taxon>
        <taxon>Streptomycetaceae</taxon>
        <taxon>Streptacidiphilus</taxon>
    </lineage>
</organism>
<dbReference type="PANTHER" id="PTHR43792">
    <property type="entry name" value="GNAT FAMILY, PUTATIVE (AFU_ORTHOLOGUE AFUA_3G00765)-RELATED-RELATED"/>
    <property type="match status" value="1"/>
</dbReference>
<dbReference type="GO" id="GO:0016747">
    <property type="term" value="F:acyltransferase activity, transferring groups other than amino-acyl groups"/>
    <property type="evidence" value="ECO:0007669"/>
    <property type="project" value="InterPro"/>
</dbReference>
<dbReference type="Gene3D" id="3.40.630.30">
    <property type="match status" value="1"/>
</dbReference>
<protein>
    <submittedName>
        <fullName evidence="2">GNAT family N-acetyltransferase</fullName>
    </submittedName>
</protein>
<dbReference type="InterPro" id="IPR051531">
    <property type="entry name" value="N-acetyltransferase"/>
</dbReference>
<dbReference type="Proteomes" id="UP000657385">
    <property type="component" value="Unassembled WGS sequence"/>
</dbReference>
<feature type="domain" description="N-acetyltransferase" evidence="1">
    <location>
        <begin position="16"/>
        <end position="168"/>
    </location>
</feature>
<dbReference type="Pfam" id="PF13302">
    <property type="entry name" value="Acetyltransf_3"/>
    <property type="match status" value="1"/>
</dbReference>
<evidence type="ECO:0000259" key="1">
    <source>
        <dbReference type="PROSITE" id="PS51186"/>
    </source>
</evidence>
<dbReference type="PROSITE" id="PS51186">
    <property type="entry name" value="GNAT"/>
    <property type="match status" value="1"/>
</dbReference>
<dbReference type="RefSeq" id="WP_196198588.1">
    <property type="nucleotide sequence ID" value="NZ_JADPRT010000025.1"/>
</dbReference>
<keyword evidence="3" id="KW-1185">Reference proteome</keyword>
<name>A0A931BCL1_9ACTN</name>
<dbReference type="EMBL" id="JADPRT010000025">
    <property type="protein sequence ID" value="MBF9073747.1"/>
    <property type="molecule type" value="Genomic_DNA"/>
</dbReference>
<evidence type="ECO:0000313" key="3">
    <source>
        <dbReference type="Proteomes" id="UP000657385"/>
    </source>
</evidence>
<dbReference type="InterPro" id="IPR016181">
    <property type="entry name" value="Acyl_CoA_acyltransferase"/>
</dbReference>
<dbReference type="SUPFAM" id="SSF55729">
    <property type="entry name" value="Acyl-CoA N-acyltransferases (Nat)"/>
    <property type="match status" value="1"/>
</dbReference>
<dbReference type="PANTHER" id="PTHR43792:SF1">
    <property type="entry name" value="N-ACETYLTRANSFERASE DOMAIN-CONTAINING PROTEIN"/>
    <property type="match status" value="1"/>
</dbReference>